<feature type="signal peptide" evidence="11">
    <location>
        <begin position="1"/>
        <end position="19"/>
    </location>
</feature>
<evidence type="ECO:0000256" key="2">
    <source>
        <dbReference type="ARBA" id="ARBA00004173"/>
    </source>
</evidence>
<keyword evidence="5" id="KW-0479">Metal-binding</keyword>
<evidence type="ECO:0000256" key="5">
    <source>
        <dbReference type="ARBA" id="ARBA00022723"/>
    </source>
</evidence>
<dbReference type="AlphaFoldDB" id="A0AAD8YL22"/>
<keyword evidence="8" id="KW-0482">Metalloprotease</keyword>
<protein>
    <submittedName>
        <fullName evidence="13">Zinc-dependent peptidase, M16 (Insulinase) family</fullName>
        <ecNumber evidence="13">3.4.24.-</ecNumber>
    </submittedName>
</protein>
<comment type="cofactor">
    <cofactor evidence="1">
        <name>Zn(2+)</name>
        <dbReference type="ChEBI" id="CHEBI:29105"/>
    </cofactor>
</comment>
<evidence type="ECO:0000256" key="10">
    <source>
        <dbReference type="SAM" id="Coils"/>
    </source>
</evidence>
<dbReference type="InterPro" id="IPR013578">
    <property type="entry name" value="Peptidase_M16C_assoc"/>
</dbReference>
<keyword evidence="4" id="KW-0645">Protease</keyword>
<keyword evidence="6 13" id="KW-0378">Hydrolase</keyword>
<dbReference type="FunFam" id="3.30.830.10:FF:000034">
    <property type="entry name" value="presequence protease 1, chloroplastic/mitochondrial"/>
    <property type="match status" value="1"/>
</dbReference>
<evidence type="ECO:0000313" key="14">
    <source>
        <dbReference type="Proteomes" id="UP001224775"/>
    </source>
</evidence>
<dbReference type="GO" id="GO:0004222">
    <property type="term" value="F:metalloendopeptidase activity"/>
    <property type="evidence" value="ECO:0007669"/>
    <property type="project" value="TreeGrafter"/>
</dbReference>
<comment type="similarity">
    <text evidence="3">Belongs to the peptidase M16 family. PreP subfamily.</text>
</comment>
<dbReference type="GO" id="GO:0005739">
    <property type="term" value="C:mitochondrion"/>
    <property type="evidence" value="ECO:0007669"/>
    <property type="project" value="UniProtKB-SubCell"/>
</dbReference>
<evidence type="ECO:0000256" key="1">
    <source>
        <dbReference type="ARBA" id="ARBA00001947"/>
    </source>
</evidence>
<dbReference type="InterPro" id="IPR011249">
    <property type="entry name" value="Metalloenz_LuxS/M16"/>
</dbReference>
<evidence type="ECO:0000256" key="9">
    <source>
        <dbReference type="ARBA" id="ARBA00023128"/>
    </source>
</evidence>
<reference evidence="13" key="1">
    <citation type="submission" date="2023-06" db="EMBL/GenBank/DDBJ databases">
        <title>Survivors Of The Sea: Transcriptome response of Skeletonema marinoi to long-term dormancy.</title>
        <authorList>
            <person name="Pinder M.I.M."/>
            <person name="Kourtchenko O."/>
            <person name="Robertson E.K."/>
            <person name="Larsson T."/>
            <person name="Maumus F."/>
            <person name="Osuna-Cruz C.M."/>
            <person name="Vancaester E."/>
            <person name="Stenow R."/>
            <person name="Vandepoele K."/>
            <person name="Ploug H."/>
            <person name="Bruchert V."/>
            <person name="Godhe A."/>
            <person name="Topel M."/>
        </authorList>
    </citation>
    <scope>NUCLEOTIDE SEQUENCE</scope>
    <source>
        <strain evidence="13">R05AC</strain>
    </source>
</reference>
<evidence type="ECO:0000256" key="4">
    <source>
        <dbReference type="ARBA" id="ARBA00022670"/>
    </source>
</evidence>
<keyword evidence="9" id="KW-0496">Mitochondrion</keyword>
<evidence type="ECO:0000256" key="8">
    <source>
        <dbReference type="ARBA" id="ARBA00023049"/>
    </source>
</evidence>
<keyword evidence="11" id="KW-0732">Signal</keyword>
<evidence type="ECO:0000256" key="3">
    <source>
        <dbReference type="ARBA" id="ARBA00007575"/>
    </source>
</evidence>
<dbReference type="GO" id="GO:0016485">
    <property type="term" value="P:protein processing"/>
    <property type="evidence" value="ECO:0007669"/>
    <property type="project" value="TreeGrafter"/>
</dbReference>
<dbReference type="Pfam" id="PF05193">
    <property type="entry name" value="Peptidase_M16_C"/>
    <property type="match status" value="1"/>
</dbReference>
<evidence type="ECO:0000256" key="7">
    <source>
        <dbReference type="ARBA" id="ARBA00022833"/>
    </source>
</evidence>
<comment type="caution">
    <text evidence="13">The sequence shown here is derived from an EMBL/GenBank/DDBJ whole genome shotgun (WGS) entry which is preliminary data.</text>
</comment>
<feature type="coiled-coil region" evidence="10">
    <location>
        <begin position="570"/>
        <end position="597"/>
    </location>
</feature>
<comment type="subcellular location">
    <subcellularLocation>
        <location evidence="2">Mitochondrion</location>
    </subcellularLocation>
</comment>
<keyword evidence="10" id="KW-0175">Coiled coil</keyword>
<dbReference type="Pfam" id="PF00675">
    <property type="entry name" value="Peptidase_M16"/>
    <property type="match status" value="1"/>
</dbReference>
<dbReference type="InterPro" id="IPR007863">
    <property type="entry name" value="Peptidase_M16_C"/>
</dbReference>
<organism evidence="13 14">
    <name type="scientific">Skeletonema marinoi</name>
    <dbReference type="NCBI Taxonomy" id="267567"/>
    <lineage>
        <taxon>Eukaryota</taxon>
        <taxon>Sar</taxon>
        <taxon>Stramenopiles</taxon>
        <taxon>Ochrophyta</taxon>
        <taxon>Bacillariophyta</taxon>
        <taxon>Coscinodiscophyceae</taxon>
        <taxon>Thalassiosirophycidae</taxon>
        <taxon>Thalassiosirales</taxon>
        <taxon>Skeletonemataceae</taxon>
        <taxon>Skeletonema</taxon>
        <taxon>Skeletonema marinoi-dohrnii complex</taxon>
    </lineage>
</organism>
<dbReference type="InterPro" id="IPR011765">
    <property type="entry name" value="Pept_M16_N"/>
</dbReference>
<feature type="domain" description="Peptidase M16C associated" evidence="12">
    <location>
        <begin position="566"/>
        <end position="829"/>
    </location>
</feature>
<evidence type="ECO:0000259" key="12">
    <source>
        <dbReference type="SMART" id="SM01264"/>
    </source>
</evidence>
<dbReference type="EMBL" id="JATAAI010000001">
    <property type="protein sequence ID" value="KAK1748343.1"/>
    <property type="molecule type" value="Genomic_DNA"/>
</dbReference>
<dbReference type="Pfam" id="PF08367">
    <property type="entry name" value="M16C_assoc"/>
    <property type="match status" value="1"/>
</dbReference>
<dbReference type="Gene3D" id="3.30.830.10">
    <property type="entry name" value="Metalloenzyme, LuxS/M16 peptidase-like"/>
    <property type="match status" value="4"/>
</dbReference>
<evidence type="ECO:0000256" key="11">
    <source>
        <dbReference type="SAM" id="SignalP"/>
    </source>
</evidence>
<dbReference type="SMART" id="SM01264">
    <property type="entry name" value="M16C_associated"/>
    <property type="match status" value="1"/>
</dbReference>
<dbReference type="InterPro" id="IPR055130">
    <property type="entry name" value="PreP_C"/>
</dbReference>
<keyword evidence="7" id="KW-0862">Zinc</keyword>
<dbReference type="PANTHER" id="PTHR43016:SF13">
    <property type="entry name" value="PRESEQUENCE PROTEASE, MITOCHONDRIAL"/>
    <property type="match status" value="1"/>
</dbReference>
<dbReference type="SUPFAM" id="SSF63411">
    <property type="entry name" value="LuxS/MPP-like metallohydrolase"/>
    <property type="match status" value="4"/>
</dbReference>
<feature type="chain" id="PRO_5042232097" evidence="11">
    <location>
        <begin position="20"/>
        <end position="1116"/>
    </location>
</feature>
<evidence type="ECO:0000313" key="13">
    <source>
        <dbReference type="EMBL" id="KAK1748343.1"/>
    </source>
</evidence>
<dbReference type="Proteomes" id="UP001224775">
    <property type="component" value="Unassembled WGS sequence"/>
</dbReference>
<dbReference type="GO" id="GO:0046872">
    <property type="term" value="F:metal ion binding"/>
    <property type="evidence" value="ECO:0007669"/>
    <property type="project" value="UniProtKB-KW"/>
</dbReference>
<accession>A0AAD8YL22</accession>
<proteinExistence type="inferred from homology"/>
<dbReference type="PANTHER" id="PTHR43016">
    <property type="entry name" value="PRESEQUENCE PROTEASE"/>
    <property type="match status" value="1"/>
</dbReference>
<gene>
    <name evidence="13" type="ORF">QTG54_000282</name>
</gene>
<evidence type="ECO:0000256" key="6">
    <source>
        <dbReference type="ARBA" id="ARBA00022801"/>
    </source>
</evidence>
<name>A0AAD8YL22_9STRA</name>
<dbReference type="FunFam" id="3.30.830.10:FF:000009">
    <property type="entry name" value="Presequence protease, mitochondrial"/>
    <property type="match status" value="1"/>
</dbReference>
<sequence length="1116" mass="122061">MSWLAKMAFLALTATRVATAFSAATLRSVGASSSSAASSSRRSLTNAAAVAFLDNRNRGASASTTAGRFLSQSAAAASTCTSSITALRQSTVVESELEKNLGVSHPAFDIISTDIVTEFGAYCTLYRHKQSGAELLSVSTDDDNKCFGITFRTPPTDSTGVPHILEHSVLCGSRKYKTKDPFVQLLQGSLQTFLNAFTYPDRTCYVVASQNTKDFYNLINVYADAVYHPRATSDPMVHAQEGWHLELEKIEEPLTYKGVVYNEMKGVYSSPDSLLQRDAQQSIFPDNTYGVDSGGSPVEIPNLSFEQFAEFHQKFYHPGNSRIFFAGDDDVANRLEIMDEYLKDFGPSPESKPASIIQWQKKTFDAPKKIRNPYPAGNDQPETHMIMMNWLVNDRPLTPVEEITVTILDHLLMGTSSSILYKTLMESGLGESITGGGLMSELMQGTFSAGLKGVKPEDADKVEELIMSTLQKVVEEGFTEDAIAASMNTIEFDMREFNTGSFPKGLSLMLGSMREWIYDRSPTDALRFEEPLAELKKSISESGSKVFQDMVKEFLLENTHRSTLEMFPSKTLEEEQLQEEKDRLAKIKESMSEEELQKIIDTTTELKKLQAAEDAPEARATIPSLELSDLKREVTEYPIAVSENEADTGVTVVRHELGSTSGIAYANLAVDVSGVATEDIPLLPLFTRMMLETGAGEYDSVALSRRIGTHTGGVSASALIAGVEVEGGTEGAVTSGEHFVTKLLITGKATSDKTDELFSIFDLILRDANLDAKSKIIEILKQAKSQKESTVQGSGHATSNARIRSRYNVVGYINEKMTGLSSLDVVKDLLDQAENDFPALLARLENIRNTILEKSTCRDGMILDLTGDAAVFEKIQPSVENFLSKLPGDTNAEKLQDFYSEPHPWVKEIKEEMAANAPIADEGFIVPTQVSYVGKGGRLYDVDESVSGSTAVVSRFLGTGYMWDNIRVIGGAYGGFCQFNPRDGVFSFLSYRDPNLAGSIDVYDGAADALLASAADMENDPDALTTAIIGAIADMDGALSPDQKGSAQFKRWLTRESPEQRQKYRDEVLNTTPADFKAFAERLKALKDPSSAVVSSKAAFEDAAKAGKEFTLKNVM</sequence>
<dbReference type="Pfam" id="PF22516">
    <property type="entry name" value="PreP_C"/>
    <property type="match status" value="1"/>
</dbReference>
<keyword evidence="14" id="KW-1185">Reference proteome</keyword>
<dbReference type="EC" id="3.4.24.-" evidence="13"/>